<keyword evidence="2" id="KW-1185">Reference proteome</keyword>
<gene>
    <name evidence="1" type="ORF">IE53DRAFT_65531</name>
</gene>
<evidence type="ECO:0000313" key="2">
    <source>
        <dbReference type="Proteomes" id="UP000245626"/>
    </source>
</evidence>
<sequence>MAMFHAFLHLSLSFPFTSFFWSLFPLLPPLPINFHFSHENNSGRKGEGLRLCVAHVARPKTLGLGL</sequence>
<dbReference type="EMBL" id="KZ819872">
    <property type="protein sequence ID" value="PWN51088.1"/>
    <property type="molecule type" value="Genomic_DNA"/>
</dbReference>
<accession>A0ACD0NZ25</accession>
<name>A0ACD0NZ25_9BASI</name>
<proteinExistence type="predicted"/>
<dbReference type="Proteomes" id="UP000245626">
    <property type="component" value="Unassembled WGS sequence"/>
</dbReference>
<protein>
    <submittedName>
        <fullName evidence="1">Uncharacterized protein</fullName>
    </submittedName>
</protein>
<evidence type="ECO:0000313" key="1">
    <source>
        <dbReference type="EMBL" id="PWN51088.1"/>
    </source>
</evidence>
<organism evidence="1 2">
    <name type="scientific">Violaceomyces palustris</name>
    <dbReference type="NCBI Taxonomy" id="1673888"/>
    <lineage>
        <taxon>Eukaryota</taxon>
        <taxon>Fungi</taxon>
        <taxon>Dikarya</taxon>
        <taxon>Basidiomycota</taxon>
        <taxon>Ustilaginomycotina</taxon>
        <taxon>Ustilaginomycetes</taxon>
        <taxon>Violaceomycetales</taxon>
        <taxon>Violaceomycetaceae</taxon>
        <taxon>Violaceomyces</taxon>
    </lineage>
</organism>
<reference evidence="1 2" key="1">
    <citation type="journal article" date="2018" name="Mol. Biol. Evol.">
        <title>Broad Genomic Sampling Reveals a Smut Pathogenic Ancestry of the Fungal Clade Ustilaginomycotina.</title>
        <authorList>
            <person name="Kijpornyongpan T."/>
            <person name="Mondo S.J."/>
            <person name="Barry K."/>
            <person name="Sandor L."/>
            <person name="Lee J."/>
            <person name="Lipzen A."/>
            <person name="Pangilinan J."/>
            <person name="LaButti K."/>
            <person name="Hainaut M."/>
            <person name="Henrissat B."/>
            <person name="Grigoriev I.V."/>
            <person name="Spatafora J.W."/>
            <person name="Aime M.C."/>
        </authorList>
    </citation>
    <scope>NUCLEOTIDE SEQUENCE [LARGE SCALE GENOMIC DNA]</scope>
    <source>
        <strain evidence="1 2">SA 807</strain>
    </source>
</reference>